<keyword evidence="6" id="KW-1185">Reference proteome</keyword>
<reference evidence="5 6" key="1">
    <citation type="submission" date="2023-01" db="EMBL/GenBank/DDBJ databases">
        <title>Characterization of estradiol degrading bacteria Microbacterium sp. MZT7 and reveal degrading genes through genome analysis.</title>
        <authorList>
            <person name="Hao P."/>
            <person name="Gao Y."/>
        </authorList>
    </citation>
    <scope>NUCLEOTIDE SEQUENCE [LARGE SCALE GENOMIC DNA]</scope>
    <source>
        <strain evidence="5 6">MZT7</strain>
    </source>
</reference>
<dbReference type="Proteomes" id="UP001199642">
    <property type="component" value="Chromosome"/>
</dbReference>
<dbReference type="Pfam" id="PF00248">
    <property type="entry name" value="Aldo_ket_red"/>
    <property type="match status" value="1"/>
</dbReference>
<dbReference type="PANTHER" id="PTHR43150">
    <property type="entry name" value="HYPERKINETIC, ISOFORM M"/>
    <property type="match status" value="1"/>
</dbReference>
<evidence type="ECO:0000256" key="2">
    <source>
        <dbReference type="ARBA" id="ARBA00022857"/>
    </source>
</evidence>
<dbReference type="InterPro" id="IPR005399">
    <property type="entry name" value="K_chnl_volt-dep_bsu_KCNAB-rel"/>
</dbReference>
<name>A0ABY3RRS8_9MICO</name>
<evidence type="ECO:0000313" key="6">
    <source>
        <dbReference type="Proteomes" id="UP001199642"/>
    </source>
</evidence>
<dbReference type="GO" id="GO:0016491">
    <property type="term" value="F:oxidoreductase activity"/>
    <property type="evidence" value="ECO:0007669"/>
    <property type="project" value="UniProtKB-KW"/>
</dbReference>
<dbReference type="EC" id="1.1.1.-" evidence="5"/>
<proteinExistence type="inferred from homology"/>
<dbReference type="SUPFAM" id="SSF51430">
    <property type="entry name" value="NAD(P)-linked oxidoreductase"/>
    <property type="match status" value="1"/>
</dbReference>
<dbReference type="PANTHER" id="PTHR43150:SF4">
    <property type="entry name" value="L-GLYCERALDEHYDE 3-PHOSPHATE REDUCTASE"/>
    <property type="match status" value="1"/>
</dbReference>
<comment type="similarity">
    <text evidence="1">Belongs to the shaker potassium channel beta subunit family.</text>
</comment>
<accession>A0ABY3RRS8</accession>
<keyword evidence="2" id="KW-0521">NADP</keyword>
<dbReference type="EMBL" id="CP082781">
    <property type="protein sequence ID" value="UGS26769.1"/>
    <property type="molecule type" value="Genomic_DNA"/>
</dbReference>
<dbReference type="InterPro" id="IPR036812">
    <property type="entry name" value="NAD(P)_OxRdtase_dom_sf"/>
</dbReference>
<dbReference type="Gene3D" id="3.20.20.100">
    <property type="entry name" value="NADP-dependent oxidoreductase domain"/>
    <property type="match status" value="1"/>
</dbReference>
<dbReference type="InterPro" id="IPR023210">
    <property type="entry name" value="NADP_OxRdtase_dom"/>
</dbReference>
<evidence type="ECO:0000256" key="1">
    <source>
        <dbReference type="ARBA" id="ARBA00006515"/>
    </source>
</evidence>
<evidence type="ECO:0000256" key="3">
    <source>
        <dbReference type="ARBA" id="ARBA00023002"/>
    </source>
</evidence>
<feature type="domain" description="NADP-dependent oxidoreductase" evidence="4">
    <location>
        <begin position="60"/>
        <end position="357"/>
    </location>
</feature>
<evidence type="ECO:0000313" key="5">
    <source>
        <dbReference type="EMBL" id="UGS26769.1"/>
    </source>
</evidence>
<gene>
    <name evidence="5" type="primary">mgrA</name>
    <name evidence="5" type="ORF">K8F61_00585</name>
</gene>
<organism evidence="5 6">
    <name type="scientific">Microbacterium resistens</name>
    <dbReference type="NCBI Taxonomy" id="156977"/>
    <lineage>
        <taxon>Bacteria</taxon>
        <taxon>Bacillati</taxon>
        <taxon>Actinomycetota</taxon>
        <taxon>Actinomycetes</taxon>
        <taxon>Micrococcales</taxon>
        <taxon>Microbacteriaceae</taxon>
        <taxon>Microbacterium</taxon>
    </lineage>
</organism>
<evidence type="ECO:0000259" key="4">
    <source>
        <dbReference type="Pfam" id="PF00248"/>
    </source>
</evidence>
<keyword evidence="3 5" id="KW-0560">Oxidoreductase</keyword>
<protein>
    <submittedName>
        <fullName evidence="5">L-glyceraldehyde 3-phosphate reductase</fullName>
        <ecNumber evidence="5">1.1.1.-</ecNumber>
    </submittedName>
</protein>
<sequence length="372" mass="41085">MRPETGACGRRARATLTSVTDSRFRPDVPDVHRPYSAAPDRYERARFRQVGSSGLYLPAISLGLWWNFGDNIPLDNQRALLRHAFDRGITHFDLANNYGPPYGSAEKNFGRILAEDLRPYRDELIISSKAGWDMWPGPYGDLGSRKYILASAEQSLTRMGLDYVDIFYSHRVDPVTPVEETVGALDTLVRQGKALYVGISSYSAERTEAAIDVARDLGTPLVIHQPAYSMLNRWVEDGLTDTLREEGMGAIAFTPLAQGLLTGKYLQDGTAERAQKRGSLPDAPLSEEGLTTLRALADIARERGQSLAQLALQWVLRDDVVASALIGASRPEQLDENLAALDAAPLTDEELSRIDELAGRIDVNLWARSSEL</sequence>
<dbReference type="NCBIfam" id="NF007388">
    <property type="entry name" value="PRK09912.1"/>
    <property type="match status" value="1"/>
</dbReference>